<gene>
    <name evidence="1" type="ORF">BLNAU_266</name>
</gene>
<protein>
    <submittedName>
        <fullName evidence="1">Uncharacterized protein</fullName>
    </submittedName>
</protein>
<dbReference type="EMBL" id="JARBJD010000001">
    <property type="protein sequence ID" value="KAK2964965.1"/>
    <property type="molecule type" value="Genomic_DNA"/>
</dbReference>
<accession>A0ABQ9YMG8</accession>
<organism evidence="1 2">
    <name type="scientific">Blattamonas nauphoetae</name>
    <dbReference type="NCBI Taxonomy" id="2049346"/>
    <lineage>
        <taxon>Eukaryota</taxon>
        <taxon>Metamonada</taxon>
        <taxon>Preaxostyla</taxon>
        <taxon>Oxymonadida</taxon>
        <taxon>Blattamonas</taxon>
    </lineage>
</organism>
<evidence type="ECO:0000313" key="1">
    <source>
        <dbReference type="EMBL" id="KAK2964965.1"/>
    </source>
</evidence>
<keyword evidence="2" id="KW-1185">Reference proteome</keyword>
<dbReference type="Proteomes" id="UP001281761">
    <property type="component" value="Unassembled WGS sequence"/>
</dbReference>
<proteinExistence type="predicted"/>
<reference evidence="1 2" key="1">
    <citation type="journal article" date="2022" name="bioRxiv">
        <title>Genomics of Preaxostyla Flagellates Illuminates Evolutionary Transitions and the Path Towards Mitochondrial Loss.</title>
        <authorList>
            <person name="Novak L.V.F."/>
            <person name="Treitli S.C."/>
            <person name="Pyrih J."/>
            <person name="Halakuc P."/>
            <person name="Pipaliya S.V."/>
            <person name="Vacek V."/>
            <person name="Brzon O."/>
            <person name="Soukal P."/>
            <person name="Eme L."/>
            <person name="Dacks J.B."/>
            <person name="Karnkowska A."/>
            <person name="Elias M."/>
            <person name="Hampl V."/>
        </authorList>
    </citation>
    <scope>NUCLEOTIDE SEQUENCE [LARGE SCALE GENOMIC DNA]</scope>
    <source>
        <strain evidence="1">NAU3</strain>
        <tissue evidence="1">Gut</tissue>
    </source>
</reference>
<name>A0ABQ9YMG8_9EUKA</name>
<sequence length="178" mass="20487">MFKVKTPSAFMKMEPDPDLPFLPETLPGLDYALYDRKRWKQLTQKYQVIANTSNSLGRSLETSKVIDMFHNDLSQFKKAADDLTTICEETKHMHDSVVNLVQSLKDLESWIDSHTLQKERTRLAEIQKQKDIEFAKVRQGHLIQQRAMRSSLGLDNDPAFILEGDMDVGIEYLDNPSS</sequence>
<comment type="caution">
    <text evidence="1">The sequence shown here is derived from an EMBL/GenBank/DDBJ whole genome shotgun (WGS) entry which is preliminary data.</text>
</comment>
<evidence type="ECO:0000313" key="2">
    <source>
        <dbReference type="Proteomes" id="UP001281761"/>
    </source>
</evidence>